<gene>
    <name evidence="1" type="ORF">Tco_0873428</name>
</gene>
<sequence length="189" mass="22109">MEMKEVSERYTTPCFVDDLNAYDGEVNLEYKKNIISNKFTVKLCLEYEVKNGEKVMKRELLVSLRGEKVVKQELLVAFKKELEDGEIEEEEEVVEVEEGVEYFDKFPTKDELAYHKYLLHDPSPPFYRRYFLIVEDIGSAIDHCLSHVVLGKSFFKVSNMTYDPSTGMVKFTDGVDEVAYQMSHRIEQF</sequence>
<reference evidence="1" key="1">
    <citation type="journal article" date="2022" name="Int. J. Mol. Sci.">
        <title>Draft Genome of Tanacetum Coccineum: Genomic Comparison of Closely Related Tanacetum-Family Plants.</title>
        <authorList>
            <person name="Yamashiro T."/>
            <person name="Shiraishi A."/>
            <person name="Nakayama K."/>
            <person name="Satake H."/>
        </authorList>
    </citation>
    <scope>NUCLEOTIDE SEQUENCE</scope>
</reference>
<reference evidence="1" key="2">
    <citation type="submission" date="2022-01" db="EMBL/GenBank/DDBJ databases">
        <authorList>
            <person name="Yamashiro T."/>
            <person name="Shiraishi A."/>
            <person name="Satake H."/>
            <person name="Nakayama K."/>
        </authorList>
    </citation>
    <scope>NUCLEOTIDE SEQUENCE</scope>
</reference>
<evidence type="ECO:0000313" key="1">
    <source>
        <dbReference type="EMBL" id="GJT14722.1"/>
    </source>
</evidence>
<evidence type="ECO:0000313" key="2">
    <source>
        <dbReference type="Proteomes" id="UP001151760"/>
    </source>
</evidence>
<proteinExistence type="predicted"/>
<accession>A0ABQ5BLM1</accession>
<comment type="caution">
    <text evidence="1">The sequence shown here is derived from an EMBL/GenBank/DDBJ whole genome shotgun (WGS) entry which is preliminary data.</text>
</comment>
<dbReference type="EMBL" id="BQNB010013337">
    <property type="protein sequence ID" value="GJT14722.1"/>
    <property type="molecule type" value="Genomic_DNA"/>
</dbReference>
<organism evidence="1 2">
    <name type="scientific">Tanacetum coccineum</name>
    <dbReference type="NCBI Taxonomy" id="301880"/>
    <lineage>
        <taxon>Eukaryota</taxon>
        <taxon>Viridiplantae</taxon>
        <taxon>Streptophyta</taxon>
        <taxon>Embryophyta</taxon>
        <taxon>Tracheophyta</taxon>
        <taxon>Spermatophyta</taxon>
        <taxon>Magnoliopsida</taxon>
        <taxon>eudicotyledons</taxon>
        <taxon>Gunneridae</taxon>
        <taxon>Pentapetalae</taxon>
        <taxon>asterids</taxon>
        <taxon>campanulids</taxon>
        <taxon>Asterales</taxon>
        <taxon>Asteraceae</taxon>
        <taxon>Asteroideae</taxon>
        <taxon>Anthemideae</taxon>
        <taxon>Anthemidinae</taxon>
        <taxon>Tanacetum</taxon>
    </lineage>
</organism>
<name>A0ABQ5BLM1_9ASTR</name>
<keyword evidence="2" id="KW-1185">Reference proteome</keyword>
<dbReference type="Proteomes" id="UP001151760">
    <property type="component" value="Unassembled WGS sequence"/>
</dbReference>
<protein>
    <submittedName>
        <fullName evidence="1">Uncharacterized protein</fullName>
    </submittedName>
</protein>